<evidence type="ECO:0000313" key="2">
    <source>
        <dbReference type="Proteomes" id="UP000605990"/>
    </source>
</evidence>
<comment type="caution">
    <text evidence="1">The sequence shown here is derived from an EMBL/GenBank/DDBJ whole genome shotgun (WGS) entry which is preliminary data.</text>
</comment>
<gene>
    <name evidence="1" type="ORF">H8R27_07225</name>
</gene>
<sequence length="377" mass="43293">MFQKSKIYKYIGFSLLLSTLFGTVIYSQLSNRHKAIIKTQFFHITGLLNGDWLVYNHAGLYQMESPTFLIDGIYKSMEGPKASRYVQLNQKKEVLWITGFEIKAFDADTNKEVSNDFICHMNVDLNDMIYYENFGLKNRIGKQYPRLTSLSHGLEKFDFPKGFAVPVHGNDFLYVTTQTLNHNIPVINKKIKHEVAIAYEEDSEKLKPLLSKTAYIQLPFNAFNPYKQPLDPGSNQCIPVETKNHTYTNASGEKLSGHWKIPLGEISYRSSIDAHLALDQPMRLHFAAPHVHPFATSIGIFDKTTGKMLFNCPIKNHKKTIGLDKISVFSSESGIWLYPNHNYEMVITCHNTSNEEQDMMGSMFLFFYDKELDEKIN</sequence>
<proteinExistence type="predicted"/>
<accession>A0ABR7IY24</accession>
<evidence type="ECO:0000313" key="1">
    <source>
        <dbReference type="EMBL" id="MBC5834673.1"/>
    </source>
</evidence>
<protein>
    <submittedName>
        <fullName evidence="1">Uncharacterized protein</fullName>
    </submittedName>
</protein>
<dbReference type="EMBL" id="JACRUN010000003">
    <property type="protein sequence ID" value="MBC5834673.1"/>
    <property type="molecule type" value="Genomic_DNA"/>
</dbReference>
<dbReference type="Proteomes" id="UP000605990">
    <property type="component" value="Unassembled WGS sequence"/>
</dbReference>
<organism evidence="1 2">
    <name type="scientific">Flavobacterium bernardetii</name>
    <dbReference type="NCBI Taxonomy" id="2813823"/>
    <lineage>
        <taxon>Bacteria</taxon>
        <taxon>Pseudomonadati</taxon>
        <taxon>Bacteroidota</taxon>
        <taxon>Flavobacteriia</taxon>
        <taxon>Flavobacteriales</taxon>
        <taxon>Flavobacteriaceae</taxon>
        <taxon>Flavobacterium</taxon>
    </lineage>
</organism>
<dbReference type="RefSeq" id="WP_166127558.1">
    <property type="nucleotide sequence ID" value="NZ_JAANOQ010000004.1"/>
</dbReference>
<reference evidence="1 2" key="1">
    <citation type="submission" date="2020-08" db="EMBL/GenBank/DDBJ databases">
        <title>Description of novel Flavobacterium F-408 isolate.</title>
        <authorList>
            <person name="Saticioglu I.B."/>
            <person name="Duman M."/>
            <person name="Altun S."/>
        </authorList>
    </citation>
    <scope>NUCLEOTIDE SEQUENCE [LARGE SCALE GENOMIC DNA]</scope>
    <source>
        <strain evidence="1 2">F-408</strain>
    </source>
</reference>
<keyword evidence="2" id="KW-1185">Reference proteome</keyword>
<name>A0ABR7IY24_9FLAO</name>